<organism evidence="2 4">
    <name type="scientific">Bradyrhizobium japonicum</name>
    <dbReference type="NCBI Taxonomy" id="375"/>
    <lineage>
        <taxon>Bacteria</taxon>
        <taxon>Pseudomonadati</taxon>
        <taxon>Pseudomonadota</taxon>
        <taxon>Alphaproteobacteria</taxon>
        <taxon>Hyphomicrobiales</taxon>
        <taxon>Nitrobacteraceae</taxon>
        <taxon>Bradyrhizobium</taxon>
    </lineage>
</organism>
<dbReference type="PATRIC" id="fig|375.37.peg.8264"/>
<dbReference type="EMBL" id="JBEPTQ010000002">
    <property type="protein sequence ID" value="MET4725923.1"/>
    <property type="molecule type" value="Genomic_DNA"/>
</dbReference>
<evidence type="ECO:0000313" key="3">
    <source>
        <dbReference type="EMBL" id="MET4725923.1"/>
    </source>
</evidence>
<sequence>MSDRSIKRGFASRPGDAESWIKASDTPPRSVNDAAAFTARLTIDVTPTLRGRIKVAAFQRGVTVADMLRELLAREFPADAPENRHERQ</sequence>
<dbReference type="EMBL" id="CP017637">
    <property type="protein sequence ID" value="APG06738.1"/>
    <property type="molecule type" value="Genomic_DNA"/>
</dbReference>
<dbReference type="GeneID" id="92963853"/>
<dbReference type="OrthoDB" id="7508186at2"/>
<dbReference type="SUPFAM" id="SSF47598">
    <property type="entry name" value="Ribbon-helix-helix"/>
    <property type="match status" value="1"/>
</dbReference>
<feature type="region of interest" description="Disordered" evidence="1">
    <location>
        <begin position="1"/>
        <end position="29"/>
    </location>
</feature>
<dbReference type="Proteomes" id="UP001549291">
    <property type="component" value="Unassembled WGS sequence"/>
</dbReference>
<dbReference type="Pfam" id="PF23807">
    <property type="entry name" value="RHH_10"/>
    <property type="match status" value="1"/>
</dbReference>
<dbReference type="KEGG" id="bjp:RN69_00230"/>
<evidence type="ECO:0000313" key="2">
    <source>
        <dbReference type="EMBL" id="APG06738.1"/>
    </source>
</evidence>
<reference evidence="2 4" key="1">
    <citation type="submission" date="2016-11" db="EMBL/GenBank/DDBJ databases">
        <title>Complete Genome Sequence of Bradyrhizobium sp. strain J5, an isolated from soybean nodule in Hokkaido.</title>
        <authorList>
            <person name="Kanehara K."/>
        </authorList>
    </citation>
    <scope>NUCLEOTIDE SEQUENCE [LARGE SCALE GENOMIC DNA]</scope>
    <source>
        <strain evidence="2 4">J5</strain>
    </source>
</reference>
<dbReference type="Proteomes" id="UP000181962">
    <property type="component" value="Chromosome"/>
</dbReference>
<evidence type="ECO:0000256" key="1">
    <source>
        <dbReference type="SAM" id="MobiDB-lite"/>
    </source>
</evidence>
<dbReference type="InterPro" id="IPR010985">
    <property type="entry name" value="Ribbon_hlx_hlx"/>
</dbReference>
<proteinExistence type="predicted"/>
<protein>
    <recommendedName>
        <fullName evidence="6">Plasmid segregation centromere-binding protein ParG</fullName>
    </recommendedName>
</protein>
<dbReference type="GO" id="GO:0006355">
    <property type="term" value="P:regulation of DNA-templated transcription"/>
    <property type="evidence" value="ECO:0007669"/>
    <property type="project" value="InterPro"/>
</dbReference>
<dbReference type="InterPro" id="IPR056972">
    <property type="entry name" value="RHH_dom-containing"/>
</dbReference>
<accession>A0A0M9B8V1</accession>
<dbReference type="AlphaFoldDB" id="A0A0M9B8V1"/>
<evidence type="ECO:0000313" key="4">
    <source>
        <dbReference type="Proteomes" id="UP000181962"/>
    </source>
</evidence>
<gene>
    <name evidence="3" type="ORF">ABIF63_010029</name>
    <name evidence="2" type="ORF">BKD09_00215</name>
</gene>
<name>A0A0M9B8V1_BRAJP</name>
<dbReference type="RefSeq" id="WP_011082881.1">
    <property type="nucleotide sequence ID" value="NZ_BJNK01000034.1"/>
</dbReference>
<reference evidence="3 5" key="2">
    <citation type="submission" date="2024-06" db="EMBL/GenBank/DDBJ databases">
        <title>Genomic Encyclopedia of Type Strains, Phase V (KMG-V): Genome sequencing to study the core and pangenomes of soil and plant-associated prokaryotes.</title>
        <authorList>
            <person name="Whitman W."/>
        </authorList>
    </citation>
    <scope>NUCLEOTIDE SEQUENCE [LARGE SCALE GENOMIC DNA]</scope>
    <source>
        <strain evidence="3 5">USDA 160</strain>
    </source>
</reference>
<evidence type="ECO:0000313" key="5">
    <source>
        <dbReference type="Proteomes" id="UP001549291"/>
    </source>
</evidence>
<evidence type="ECO:0008006" key="6">
    <source>
        <dbReference type="Google" id="ProtNLM"/>
    </source>
</evidence>
<keyword evidence="5" id="KW-1185">Reference proteome</keyword>